<evidence type="ECO:0008006" key="3">
    <source>
        <dbReference type="Google" id="ProtNLM"/>
    </source>
</evidence>
<dbReference type="Pfam" id="PF12784">
    <property type="entry name" value="PDDEXK_2"/>
    <property type="match status" value="1"/>
</dbReference>
<protein>
    <recommendedName>
        <fullName evidence="3">Rpn family recombination-promoting nuclease/putative transposase</fullName>
    </recommendedName>
</protein>
<sequence>MAGQHLIRFDWAIKRLLRQKSNYVILEGFLSELLREDIRIEQILESESNQEAESDKFNRVDVLALNEKKELIIIEIQNNREQDYFQRMLYGVAKTTAEHMQLGQKYSDIKKVYSVNIVYFDLGQGEDYVYHGKTEYRGIHANDVLSLSAKQKELFSKEAVFQLFPEYYVLKVNRFNDVAKDKLDEWIYYLKNNEVKDEFRAKGLPEVRRKLMIDSLSERDRAVYYRHLDNNRLALSVLETARMEGKDEGLEEGRHKAQADMIRRMKNKGLDEQTISELTGLTVDEIRALTGD</sequence>
<organism evidence="1 2">
    <name type="scientific">Arsenicibacter rosenii</name>
    <dbReference type="NCBI Taxonomy" id="1750698"/>
    <lineage>
        <taxon>Bacteria</taxon>
        <taxon>Pseudomonadati</taxon>
        <taxon>Bacteroidota</taxon>
        <taxon>Cytophagia</taxon>
        <taxon>Cytophagales</taxon>
        <taxon>Spirosomataceae</taxon>
        <taxon>Arsenicibacter</taxon>
    </lineage>
</organism>
<dbReference type="PANTHER" id="PTHR41317">
    <property type="entry name" value="PD-(D_E)XK NUCLEASE FAMILY TRANSPOSASE"/>
    <property type="match status" value="1"/>
</dbReference>
<gene>
    <name evidence="1" type="ORF">BLX24_20560</name>
</gene>
<reference evidence="1 2" key="1">
    <citation type="submission" date="2016-10" db="EMBL/GenBank/DDBJ databases">
        <title>Arsenicibacter rosenii gen. nov., sp. nov., an efficient arsenic-methylating bacterium isolated from an arsenic-contaminated paddy soil.</title>
        <authorList>
            <person name="Huang K."/>
        </authorList>
    </citation>
    <scope>NUCLEOTIDE SEQUENCE [LARGE SCALE GENOMIC DNA]</scope>
    <source>
        <strain evidence="1 2">SM-1</strain>
    </source>
</reference>
<dbReference type="Proteomes" id="UP000181790">
    <property type="component" value="Unassembled WGS sequence"/>
</dbReference>
<evidence type="ECO:0000313" key="2">
    <source>
        <dbReference type="Proteomes" id="UP000181790"/>
    </source>
</evidence>
<keyword evidence="2" id="KW-1185">Reference proteome</keyword>
<accession>A0A1S2VG26</accession>
<dbReference type="InterPro" id="IPR010106">
    <property type="entry name" value="RpnA"/>
</dbReference>
<dbReference type="PANTHER" id="PTHR41317:SF1">
    <property type="entry name" value="PD-(D_E)XK NUCLEASE FAMILY TRANSPOSASE"/>
    <property type="match status" value="1"/>
</dbReference>
<dbReference type="RefSeq" id="WP_071505082.1">
    <property type="nucleotide sequence ID" value="NZ_MORL01000013.1"/>
</dbReference>
<name>A0A1S2VG26_9BACT</name>
<proteinExistence type="predicted"/>
<dbReference type="EMBL" id="MORL01000013">
    <property type="protein sequence ID" value="OIN57370.1"/>
    <property type="molecule type" value="Genomic_DNA"/>
</dbReference>
<dbReference type="AlphaFoldDB" id="A0A1S2VG26"/>
<comment type="caution">
    <text evidence="1">The sequence shown here is derived from an EMBL/GenBank/DDBJ whole genome shotgun (WGS) entry which is preliminary data.</text>
</comment>
<dbReference type="OrthoDB" id="1793581at2"/>
<evidence type="ECO:0000313" key="1">
    <source>
        <dbReference type="EMBL" id="OIN57370.1"/>
    </source>
</evidence>
<dbReference type="NCBIfam" id="TIGR01784">
    <property type="entry name" value="T_den_put_tspse"/>
    <property type="match status" value="1"/>
</dbReference>